<keyword evidence="2" id="KW-1133">Transmembrane helix</keyword>
<feature type="transmembrane region" description="Helical" evidence="2">
    <location>
        <begin position="70"/>
        <end position="92"/>
    </location>
</feature>
<dbReference type="Pfam" id="PF02517">
    <property type="entry name" value="Rce1-like"/>
    <property type="match status" value="1"/>
</dbReference>
<feature type="transmembrane region" description="Helical" evidence="2">
    <location>
        <begin position="30"/>
        <end position="50"/>
    </location>
</feature>
<dbReference type="PATRIC" id="fig|1423739.3.peg.2370"/>
<organism evidence="4 5">
    <name type="scientific">Lentilactobacillus diolivorans DSM 14421</name>
    <dbReference type="NCBI Taxonomy" id="1423739"/>
    <lineage>
        <taxon>Bacteria</taxon>
        <taxon>Bacillati</taxon>
        <taxon>Bacillota</taxon>
        <taxon>Bacilli</taxon>
        <taxon>Lactobacillales</taxon>
        <taxon>Lactobacillaceae</taxon>
        <taxon>Lentilactobacillus</taxon>
    </lineage>
</organism>
<dbReference type="EMBL" id="AZEY01000020">
    <property type="protein sequence ID" value="KRL69060.1"/>
    <property type="molecule type" value="Genomic_DNA"/>
</dbReference>
<name>A0A0R1SMZ9_9LACO</name>
<evidence type="ECO:0000256" key="1">
    <source>
        <dbReference type="ARBA" id="ARBA00009067"/>
    </source>
</evidence>
<dbReference type="InterPro" id="IPR003675">
    <property type="entry name" value="Rce1/LyrA-like_dom"/>
</dbReference>
<keyword evidence="2" id="KW-0812">Transmembrane</keyword>
<gene>
    <name evidence="4" type="ORF">FC85_GL002279</name>
</gene>
<sequence length="183" mass="20653">MIPFIWWWIWYRQNKFLGWIGIKKVIPVKLSLSLVSLVALMLFCSTGYFVFQTLPSSSVLASTKFTNFNFPTVISIILYAFFQTGLAEEILFRGFLAKRLISHLGFVIGNIIQSLLFGALHVVFFAPIATISVVIIVFTFTSVIGFLLCYIDERLANGSIIPSWLIHGFSNVFSTTLVILNLI</sequence>
<dbReference type="GO" id="GO:0080120">
    <property type="term" value="P:CAAX-box protein maturation"/>
    <property type="evidence" value="ECO:0007669"/>
    <property type="project" value="UniProtKB-ARBA"/>
</dbReference>
<keyword evidence="2" id="KW-0472">Membrane</keyword>
<feature type="transmembrane region" description="Helical" evidence="2">
    <location>
        <begin position="104"/>
        <end position="125"/>
    </location>
</feature>
<comment type="caution">
    <text evidence="4">The sequence shown here is derived from an EMBL/GenBank/DDBJ whole genome shotgun (WGS) entry which is preliminary data.</text>
</comment>
<evidence type="ECO:0000313" key="4">
    <source>
        <dbReference type="EMBL" id="KRL69060.1"/>
    </source>
</evidence>
<evidence type="ECO:0000313" key="5">
    <source>
        <dbReference type="Proteomes" id="UP000052013"/>
    </source>
</evidence>
<evidence type="ECO:0000256" key="2">
    <source>
        <dbReference type="SAM" id="Phobius"/>
    </source>
</evidence>
<accession>A0A0R1SMZ9</accession>
<dbReference type="AlphaFoldDB" id="A0A0R1SMZ9"/>
<feature type="transmembrane region" description="Helical" evidence="2">
    <location>
        <begin position="131"/>
        <end position="151"/>
    </location>
</feature>
<feature type="transmembrane region" description="Helical" evidence="2">
    <location>
        <begin position="163"/>
        <end position="182"/>
    </location>
</feature>
<feature type="domain" description="CAAX prenyl protease 2/Lysostaphin resistance protein A-like" evidence="3">
    <location>
        <begin position="73"/>
        <end position="173"/>
    </location>
</feature>
<evidence type="ECO:0000259" key="3">
    <source>
        <dbReference type="Pfam" id="PF02517"/>
    </source>
</evidence>
<proteinExistence type="inferred from homology"/>
<dbReference type="STRING" id="1423739.FC85_GL002279"/>
<dbReference type="GO" id="GO:0004175">
    <property type="term" value="F:endopeptidase activity"/>
    <property type="evidence" value="ECO:0007669"/>
    <property type="project" value="UniProtKB-ARBA"/>
</dbReference>
<dbReference type="Proteomes" id="UP000052013">
    <property type="component" value="Unassembled WGS sequence"/>
</dbReference>
<protein>
    <recommendedName>
        <fullName evidence="3">CAAX prenyl protease 2/Lysostaphin resistance protein A-like domain-containing protein</fullName>
    </recommendedName>
</protein>
<comment type="similarity">
    <text evidence="1">Belongs to the UPF0177 family.</text>
</comment>
<reference evidence="4 5" key="1">
    <citation type="journal article" date="2015" name="Genome Announc.">
        <title>Expanding the biotechnology potential of lactobacilli through comparative genomics of 213 strains and associated genera.</title>
        <authorList>
            <person name="Sun Z."/>
            <person name="Harris H.M."/>
            <person name="McCann A."/>
            <person name="Guo C."/>
            <person name="Argimon S."/>
            <person name="Zhang W."/>
            <person name="Yang X."/>
            <person name="Jeffery I.B."/>
            <person name="Cooney J.C."/>
            <person name="Kagawa T.F."/>
            <person name="Liu W."/>
            <person name="Song Y."/>
            <person name="Salvetti E."/>
            <person name="Wrobel A."/>
            <person name="Rasinkangas P."/>
            <person name="Parkhill J."/>
            <person name="Rea M.C."/>
            <person name="O'Sullivan O."/>
            <person name="Ritari J."/>
            <person name="Douillard F.P."/>
            <person name="Paul Ross R."/>
            <person name="Yang R."/>
            <person name="Briner A.E."/>
            <person name="Felis G.E."/>
            <person name="de Vos W.M."/>
            <person name="Barrangou R."/>
            <person name="Klaenhammer T.R."/>
            <person name="Caufield P.W."/>
            <person name="Cui Y."/>
            <person name="Zhang H."/>
            <person name="O'Toole P.W."/>
        </authorList>
    </citation>
    <scope>NUCLEOTIDE SEQUENCE [LARGE SCALE GENOMIC DNA]</scope>
    <source>
        <strain evidence="4 5">DSM 14421</strain>
    </source>
</reference>